<organism evidence="1">
    <name type="scientific">uncultured Thiotrichaceae bacterium</name>
    <dbReference type="NCBI Taxonomy" id="298394"/>
    <lineage>
        <taxon>Bacteria</taxon>
        <taxon>Pseudomonadati</taxon>
        <taxon>Pseudomonadota</taxon>
        <taxon>Gammaproteobacteria</taxon>
        <taxon>Thiotrichales</taxon>
        <taxon>Thiotrichaceae</taxon>
        <taxon>environmental samples</taxon>
    </lineage>
</organism>
<dbReference type="PANTHER" id="PTHR28055">
    <property type="entry name" value="ALTERED INHERITANCE OF MITOCHONDRIA PROTEIN 41, MITOCHONDRIAL"/>
    <property type="match status" value="1"/>
</dbReference>
<dbReference type="SUPFAM" id="SSF89095">
    <property type="entry name" value="GatB/YqeY motif"/>
    <property type="match status" value="1"/>
</dbReference>
<dbReference type="Gene3D" id="1.10.1510.10">
    <property type="entry name" value="Uncharacterised protein YqeY/AIM41 PF09424, N-terminal domain"/>
    <property type="match status" value="1"/>
</dbReference>
<proteinExistence type="predicted"/>
<dbReference type="PANTHER" id="PTHR28055:SF1">
    <property type="entry name" value="ALTERED INHERITANCE OF MITOCHONDRIA PROTEIN 41, MITOCHONDRIAL"/>
    <property type="match status" value="1"/>
</dbReference>
<protein>
    <submittedName>
        <fullName evidence="1">Transamidase GatB domain protein</fullName>
    </submittedName>
</protein>
<dbReference type="InterPro" id="IPR023168">
    <property type="entry name" value="GatB_Yqey_C_2"/>
</dbReference>
<dbReference type="EMBL" id="CACVAT010000555">
    <property type="protein sequence ID" value="CAA6829923.1"/>
    <property type="molecule type" value="Genomic_DNA"/>
</dbReference>
<name>A0A6S6UN30_9GAMM</name>
<accession>A0A6S6UN30</accession>
<dbReference type="AlphaFoldDB" id="A0A6S6UN30"/>
<dbReference type="Gene3D" id="1.10.10.410">
    <property type="match status" value="1"/>
</dbReference>
<evidence type="ECO:0000313" key="1">
    <source>
        <dbReference type="EMBL" id="CAA6829923.1"/>
    </source>
</evidence>
<dbReference type="InterPro" id="IPR003789">
    <property type="entry name" value="Asn/Gln_tRNA_amidoTrase-B-like"/>
</dbReference>
<sequence>MSLKEQLTDDMKAAMRAKEKERLGVIRLALAAIKQQEVDNRIELDDAAVLAVVDKMVKQRRESIRQYTDGGRADLAEIEQAEIVVLQDYLPQALTEDEVQALVAEAISASGAVSVKDMGKVMAWIKPKAQGRADMGKVSGLIKARLAG</sequence>
<reference evidence="1" key="1">
    <citation type="submission" date="2020-01" db="EMBL/GenBank/DDBJ databases">
        <authorList>
            <person name="Meier V. D."/>
            <person name="Meier V D."/>
        </authorList>
    </citation>
    <scope>NUCLEOTIDE SEQUENCE</scope>
    <source>
        <strain evidence="1">HLG_WM_MAG_09</strain>
    </source>
</reference>
<dbReference type="GO" id="GO:0016884">
    <property type="term" value="F:carbon-nitrogen ligase activity, with glutamine as amido-N-donor"/>
    <property type="evidence" value="ECO:0007669"/>
    <property type="project" value="InterPro"/>
</dbReference>
<dbReference type="InterPro" id="IPR019004">
    <property type="entry name" value="YqeY/Aim41"/>
</dbReference>
<gene>
    <name evidence="1" type="ORF">HELGO_WM7722</name>
</gene>
<dbReference type="Pfam" id="PF09424">
    <property type="entry name" value="YqeY"/>
    <property type="match status" value="1"/>
</dbReference>
<dbReference type="InterPro" id="IPR042184">
    <property type="entry name" value="YqeY/Aim41_N"/>
</dbReference>